<gene>
    <name evidence="1" type="ORF">BDP27DRAFT_346801</name>
</gene>
<evidence type="ECO:0000313" key="1">
    <source>
        <dbReference type="EMBL" id="KAF9078147.1"/>
    </source>
</evidence>
<dbReference type="EMBL" id="JADNRY010000002">
    <property type="protein sequence ID" value="KAF9078147.1"/>
    <property type="molecule type" value="Genomic_DNA"/>
</dbReference>
<evidence type="ECO:0000313" key="2">
    <source>
        <dbReference type="Proteomes" id="UP000772434"/>
    </source>
</evidence>
<organism evidence="1 2">
    <name type="scientific">Rhodocollybia butyracea</name>
    <dbReference type="NCBI Taxonomy" id="206335"/>
    <lineage>
        <taxon>Eukaryota</taxon>
        <taxon>Fungi</taxon>
        <taxon>Dikarya</taxon>
        <taxon>Basidiomycota</taxon>
        <taxon>Agaricomycotina</taxon>
        <taxon>Agaricomycetes</taxon>
        <taxon>Agaricomycetidae</taxon>
        <taxon>Agaricales</taxon>
        <taxon>Marasmiineae</taxon>
        <taxon>Omphalotaceae</taxon>
        <taxon>Rhodocollybia</taxon>
    </lineage>
</organism>
<protein>
    <submittedName>
        <fullName evidence="1">Uncharacterized protein</fullName>
    </submittedName>
</protein>
<dbReference type="OrthoDB" id="2943557at2759"/>
<keyword evidence="2" id="KW-1185">Reference proteome</keyword>
<accession>A0A9P5QBP3</accession>
<proteinExistence type="predicted"/>
<sequence>MKLVRGYCLNANHPQVPCLSSPNRVEHKDIENFRKYAKENAQSWFSYAHTSGAQSLYLVTGCDKVRAWGMACFSDAVYGQVHLEFLPRAVDNTARPIYWFFREDYAATQSGTDSEFKNQCVFLRGLKIALRKKTTGFQEGC</sequence>
<comment type="caution">
    <text evidence="1">The sequence shown here is derived from an EMBL/GenBank/DDBJ whole genome shotgun (WGS) entry which is preliminary data.</text>
</comment>
<dbReference type="AlphaFoldDB" id="A0A9P5QBP3"/>
<name>A0A9P5QBP3_9AGAR</name>
<reference evidence="1" key="1">
    <citation type="submission" date="2020-11" db="EMBL/GenBank/DDBJ databases">
        <authorList>
            <consortium name="DOE Joint Genome Institute"/>
            <person name="Ahrendt S."/>
            <person name="Riley R."/>
            <person name="Andreopoulos W."/>
            <person name="Labutti K."/>
            <person name="Pangilinan J."/>
            <person name="Ruiz-Duenas F.J."/>
            <person name="Barrasa J.M."/>
            <person name="Sanchez-Garcia M."/>
            <person name="Camarero S."/>
            <person name="Miyauchi S."/>
            <person name="Serrano A."/>
            <person name="Linde D."/>
            <person name="Babiker R."/>
            <person name="Drula E."/>
            <person name="Ayuso-Fernandez I."/>
            <person name="Pacheco R."/>
            <person name="Padilla G."/>
            <person name="Ferreira P."/>
            <person name="Barriuso J."/>
            <person name="Kellner H."/>
            <person name="Castanera R."/>
            <person name="Alfaro M."/>
            <person name="Ramirez L."/>
            <person name="Pisabarro A.G."/>
            <person name="Kuo A."/>
            <person name="Tritt A."/>
            <person name="Lipzen A."/>
            <person name="He G."/>
            <person name="Yan M."/>
            <person name="Ng V."/>
            <person name="Cullen D."/>
            <person name="Martin F."/>
            <person name="Rosso M.-N."/>
            <person name="Henrissat B."/>
            <person name="Hibbett D."/>
            <person name="Martinez A.T."/>
            <person name="Grigoriev I.V."/>
        </authorList>
    </citation>
    <scope>NUCLEOTIDE SEQUENCE</scope>
    <source>
        <strain evidence="1">AH 40177</strain>
    </source>
</reference>
<dbReference type="Proteomes" id="UP000772434">
    <property type="component" value="Unassembled WGS sequence"/>
</dbReference>